<name>A0AAV2SD00_MEGNR</name>
<dbReference type="Proteomes" id="UP001497623">
    <property type="component" value="Unassembled WGS sequence"/>
</dbReference>
<sequence length="195" mass="21613">MAQRNIINSMRLPGFKHNPNLNNHVSDDVNEIYEEIQDNHSPEPPPIPPRKNKVNVIPIPARNIISKHPSISRTKSDEPPTTPKLGVCRTYSADPPTSQRGVQRRPNTPNSLPITPINTGSPIRRRSPVGNLLSPESALKFATPVGQRKLSNSNSGSTLPYSQNTERINFMENLNAKLTQMGISEKDVNSSPPYQ</sequence>
<dbReference type="EMBL" id="CAXKWB010063384">
    <property type="protein sequence ID" value="CAL4186540.1"/>
    <property type="molecule type" value="Genomic_DNA"/>
</dbReference>
<feature type="region of interest" description="Disordered" evidence="1">
    <location>
        <begin position="65"/>
        <end position="131"/>
    </location>
</feature>
<protein>
    <submittedName>
        <fullName evidence="2">Uncharacterized protein</fullName>
    </submittedName>
</protein>
<proteinExistence type="predicted"/>
<feature type="non-terminal residue" evidence="2">
    <location>
        <position position="195"/>
    </location>
</feature>
<evidence type="ECO:0000256" key="1">
    <source>
        <dbReference type="SAM" id="MobiDB-lite"/>
    </source>
</evidence>
<feature type="region of interest" description="Disordered" evidence="1">
    <location>
        <begin position="144"/>
        <end position="164"/>
    </location>
</feature>
<evidence type="ECO:0000313" key="2">
    <source>
        <dbReference type="EMBL" id="CAL4186540.1"/>
    </source>
</evidence>
<comment type="caution">
    <text evidence="2">The sequence shown here is derived from an EMBL/GenBank/DDBJ whole genome shotgun (WGS) entry which is preliminary data.</text>
</comment>
<evidence type="ECO:0000313" key="3">
    <source>
        <dbReference type="Proteomes" id="UP001497623"/>
    </source>
</evidence>
<reference evidence="2 3" key="1">
    <citation type="submission" date="2024-05" db="EMBL/GenBank/DDBJ databases">
        <authorList>
            <person name="Wallberg A."/>
        </authorList>
    </citation>
    <scope>NUCLEOTIDE SEQUENCE [LARGE SCALE GENOMIC DNA]</scope>
</reference>
<accession>A0AAV2SD00</accession>
<gene>
    <name evidence="2" type="ORF">MNOR_LOCUS36069</name>
</gene>
<feature type="compositionally biased region" description="Polar residues" evidence="1">
    <location>
        <begin position="149"/>
        <end position="164"/>
    </location>
</feature>
<dbReference type="AlphaFoldDB" id="A0AAV2SD00"/>
<feature type="compositionally biased region" description="Polar residues" evidence="1">
    <location>
        <begin position="95"/>
        <end position="121"/>
    </location>
</feature>
<organism evidence="2 3">
    <name type="scientific">Meganyctiphanes norvegica</name>
    <name type="common">Northern krill</name>
    <name type="synonym">Thysanopoda norvegica</name>
    <dbReference type="NCBI Taxonomy" id="48144"/>
    <lineage>
        <taxon>Eukaryota</taxon>
        <taxon>Metazoa</taxon>
        <taxon>Ecdysozoa</taxon>
        <taxon>Arthropoda</taxon>
        <taxon>Crustacea</taxon>
        <taxon>Multicrustacea</taxon>
        <taxon>Malacostraca</taxon>
        <taxon>Eumalacostraca</taxon>
        <taxon>Eucarida</taxon>
        <taxon>Euphausiacea</taxon>
        <taxon>Euphausiidae</taxon>
        <taxon>Meganyctiphanes</taxon>
    </lineage>
</organism>
<keyword evidence="3" id="KW-1185">Reference proteome</keyword>